<keyword evidence="2" id="KW-1133">Transmembrane helix</keyword>
<dbReference type="Proteomes" id="UP000233551">
    <property type="component" value="Unassembled WGS sequence"/>
</dbReference>
<organism evidence="3 4">
    <name type="scientific">Punica granatum</name>
    <name type="common">Pomegranate</name>
    <dbReference type="NCBI Taxonomy" id="22663"/>
    <lineage>
        <taxon>Eukaryota</taxon>
        <taxon>Viridiplantae</taxon>
        <taxon>Streptophyta</taxon>
        <taxon>Embryophyta</taxon>
        <taxon>Tracheophyta</taxon>
        <taxon>Spermatophyta</taxon>
        <taxon>Magnoliopsida</taxon>
        <taxon>eudicotyledons</taxon>
        <taxon>Gunneridae</taxon>
        <taxon>Pentapetalae</taxon>
        <taxon>rosids</taxon>
        <taxon>malvids</taxon>
        <taxon>Myrtales</taxon>
        <taxon>Lythraceae</taxon>
        <taxon>Punica</taxon>
    </lineage>
</organism>
<proteinExistence type="predicted"/>
<dbReference type="EMBL" id="PGOL01001058">
    <property type="protein sequence ID" value="PKI61264.1"/>
    <property type="molecule type" value="Genomic_DNA"/>
</dbReference>
<gene>
    <name evidence="3" type="ORF">CRG98_018328</name>
</gene>
<name>A0A2I0JY51_PUNGR</name>
<keyword evidence="2" id="KW-0812">Transmembrane</keyword>
<protein>
    <submittedName>
        <fullName evidence="3">Uncharacterized protein</fullName>
    </submittedName>
</protein>
<evidence type="ECO:0000313" key="4">
    <source>
        <dbReference type="Proteomes" id="UP000233551"/>
    </source>
</evidence>
<keyword evidence="4" id="KW-1185">Reference proteome</keyword>
<comment type="caution">
    <text evidence="3">The sequence shown here is derived from an EMBL/GenBank/DDBJ whole genome shotgun (WGS) entry which is preliminary data.</text>
</comment>
<reference evidence="3 4" key="1">
    <citation type="submission" date="2017-11" db="EMBL/GenBank/DDBJ databases">
        <title>De-novo sequencing of pomegranate (Punica granatum L.) genome.</title>
        <authorList>
            <person name="Akparov Z."/>
            <person name="Amiraslanov A."/>
            <person name="Hajiyeva S."/>
            <person name="Abbasov M."/>
            <person name="Kaur K."/>
            <person name="Hamwieh A."/>
            <person name="Solovyev V."/>
            <person name="Salamov A."/>
            <person name="Braich B."/>
            <person name="Kosarev P."/>
            <person name="Mahmoud A."/>
            <person name="Hajiyev E."/>
            <person name="Babayeva S."/>
            <person name="Izzatullayeva V."/>
            <person name="Mammadov A."/>
            <person name="Mammadov A."/>
            <person name="Sharifova S."/>
            <person name="Ojaghi J."/>
            <person name="Eynullazada K."/>
            <person name="Bayramov B."/>
            <person name="Abdulazimova A."/>
            <person name="Shahmuradov I."/>
        </authorList>
    </citation>
    <scope>NUCLEOTIDE SEQUENCE [LARGE SCALE GENOMIC DNA]</scope>
    <source>
        <strain evidence="4">cv. AG2017</strain>
        <tissue evidence="3">Leaf</tissue>
    </source>
</reference>
<keyword evidence="2" id="KW-0472">Membrane</keyword>
<accession>A0A2I0JY51</accession>
<feature type="region of interest" description="Disordered" evidence="1">
    <location>
        <begin position="1"/>
        <end position="23"/>
    </location>
</feature>
<evidence type="ECO:0000313" key="3">
    <source>
        <dbReference type="EMBL" id="PKI61264.1"/>
    </source>
</evidence>
<feature type="transmembrane region" description="Helical" evidence="2">
    <location>
        <begin position="146"/>
        <end position="167"/>
    </location>
</feature>
<feature type="transmembrane region" description="Helical" evidence="2">
    <location>
        <begin position="83"/>
        <end position="104"/>
    </location>
</feature>
<evidence type="ECO:0000256" key="1">
    <source>
        <dbReference type="SAM" id="MobiDB-lite"/>
    </source>
</evidence>
<sequence length="189" mass="21378">MATHSHEYPSRIPRKVDFPKPRDPKARMRALTRVHIRVRTLTYVASLFVLPSSRPDFCKLLPLGSAIDAASLKPSRRCYCWSLLCKSPVTVGLLLVTVVLWLVTIMQVTGHRRATFGSQHSSWSLLLLTLNVLAGHRCCRHSCCCWSPLLLIVVAIVQPFPGLLLVLKTSNHTLGCRYTIYKLREVRSF</sequence>
<evidence type="ECO:0000256" key="2">
    <source>
        <dbReference type="SAM" id="Phobius"/>
    </source>
</evidence>
<dbReference type="AlphaFoldDB" id="A0A2I0JY51"/>